<feature type="region of interest" description="Disordered" evidence="1">
    <location>
        <begin position="20"/>
        <end position="49"/>
    </location>
</feature>
<dbReference type="AlphaFoldDB" id="S9P038"/>
<organism evidence="2 3">
    <name type="scientific">Cystobacter fuscus (strain ATCC 25194 / DSM 2262 / NBRC 100088 / M29)</name>
    <dbReference type="NCBI Taxonomy" id="1242864"/>
    <lineage>
        <taxon>Bacteria</taxon>
        <taxon>Pseudomonadati</taxon>
        <taxon>Myxococcota</taxon>
        <taxon>Myxococcia</taxon>
        <taxon>Myxococcales</taxon>
        <taxon>Cystobacterineae</taxon>
        <taxon>Archangiaceae</taxon>
        <taxon>Cystobacter</taxon>
    </lineage>
</organism>
<comment type="caution">
    <text evidence="2">The sequence shown here is derived from an EMBL/GenBank/DDBJ whole genome shotgun (WGS) entry which is preliminary data.</text>
</comment>
<dbReference type="Proteomes" id="UP000011682">
    <property type="component" value="Unassembled WGS sequence"/>
</dbReference>
<evidence type="ECO:0000313" key="3">
    <source>
        <dbReference type="Proteomes" id="UP000011682"/>
    </source>
</evidence>
<protein>
    <submittedName>
        <fullName evidence="2">Uncharacterized protein</fullName>
    </submittedName>
</protein>
<gene>
    <name evidence="2" type="ORF">D187_007828</name>
</gene>
<sequence>MHDGLACHWSCSLGTQRLIQTRDARDPRPPMGAGNRAEAFHSSSAGHRR</sequence>
<proteinExistence type="predicted"/>
<accession>S9P038</accession>
<reference evidence="2" key="1">
    <citation type="submission" date="2013-05" db="EMBL/GenBank/DDBJ databases">
        <title>Genome assembly of Cystobacter fuscus DSM 2262.</title>
        <authorList>
            <person name="Sharma G."/>
            <person name="Khatri I."/>
            <person name="Kaur C."/>
            <person name="Mayilraj S."/>
            <person name="Subramanian S."/>
        </authorList>
    </citation>
    <scope>NUCLEOTIDE SEQUENCE [LARGE SCALE GENOMIC DNA]</scope>
    <source>
        <strain evidence="2">DSM 2262</strain>
    </source>
</reference>
<name>S9P038_CYSF2</name>
<dbReference type="EMBL" id="ANAH02000066">
    <property type="protein sequence ID" value="EPX56486.1"/>
    <property type="molecule type" value="Genomic_DNA"/>
</dbReference>
<evidence type="ECO:0000313" key="2">
    <source>
        <dbReference type="EMBL" id="EPX56486.1"/>
    </source>
</evidence>
<evidence type="ECO:0000256" key="1">
    <source>
        <dbReference type="SAM" id="MobiDB-lite"/>
    </source>
</evidence>
<keyword evidence="3" id="KW-1185">Reference proteome</keyword>